<protein>
    <submittedName>
        <fullName evidence="7">Formate/nitrite transporter</fullName>
    </submittedName>
</protein>
<evidence type="ECO:0000256" key="2">
    <source>
        <dbReference type="ARBA" id="ARBA00022692"/>
    </source>
</evidence>
<keyword evidence="3 6" id="KW-1133">Transmembrane helix</keyword>
<comment type="subcellular location">
    <subcellularLocation>
        <location evidence="1">Membrane</location>
        <topology evidence="1">Multi-pass membrane protein</topology>
    </subcellularLocation>
</comment>
<dbReference type="InterPro" id="IPR024002">
    <property type="entry name" value="For/NO2_transpt_CS"/>
</dbReference>
<proteinExistence type="inferred from homology"/>
<dbReference type="GO" id="GO:0005886">
    <property type="term" value="C:plasma membrane"/>
    <property type="evidence" value="ECO:0007669"/>
    <property type="project" value="TreeGrafter"/>
</dbReference>
<feature type="transmembrane region" description="Helical" evidence="6">
    <location>
        <begin position="41"/>
        <end position="64"/>
    </location>
</feature>
<dbReference type="Gene3D" id="1.20.1080.10">
    <property type="entry name" value="Glycerol uptake facilitator protein"/>
    <property type="match status" value="1"/>
</dbReference>
<comment type="caution">
    <text evidence="7">The sequence shown here is derived from an EMBL/GenBank/DDBJ whole genome shotgun (WGS) entry which is preliminary data.</text>
</comment>
<dbReference type="InterPro" id="IPR000292">
    <property type="entry name" value="For/NO2_transpt"/>
</dbReference>
<dbReference type="AlphaFoldDB" id="A0A0F3GRY2"/>
<evidence type="ECO:0000256" key="5">
    <source>
        <dbReference type="ARBA" id="ARBA00049660"/>
    </source>
</evidence>
<comment type="similarity">
    <text evidence="5">Belongs to the FNT transporter (TC 1.A.16) family.</text>
</comment>
<dbReference type="Proteomes" id="UP000033423">
    <property type="component" value="Unassembled WGS sequence"/>
</dbReference>
<keyword evidence="2 6" id="KW-0812">Transmembrane</keyword>
<evidence type="ECO:0000256" key="6">
    <source>
        <dbReference type="SAM" id="Phobius"/>
    </source>
</evidence>
<reference evidence="7 8" key="1">
    <citation type="submission" date="2015-02" db="EMBL/GenBank/DDBJ databases">
        <title>Single-cell genomics of uncultivated deep-branching MTB reveals a conserved set of magnetosome genes.</title>
        <authorList>
            <person name="Kolinko S."/>
            <person name="Richter M."/>
            <person name="Glockner F.O."/>
            <person name="Brachmann A."/>
            <person name="Schuler D."/>
        </authorList>
    </citation>
    <scope>NUCLEOTIDE SEQUENCE [LARGE SCALE GENOMIC DNA]</scope>
    <source>
        <strain evidence="7">TM-1</strain>
    </source>
</reference>
<evidence type="ECO:0000256" key="1">
    <source>
        <dbReference type="ARBA" id="ARBA00004141"/>
    </source>
</evidence>
<evidence type="ECO:0000256" key="4">
    <source>
        <dbReference type="ARBA" id="ARBA00023136"/>
    </source>
</evidence>
<dbReference type="InterPro" id="IPR023271">
    <property type="entry name" value="Aquaporin-like"/>
</dbReference>
<accession>A0A0F3GRY2</accession>
<dbReference type="PANTHER" id="PTHR30520:SF6">
    <property type="entry name" value="FORMATE_NITRATE FAMILY TRANSPORTER (EUROFUNG)"/>
    <property type="match status" value="1"/>
</dbReference>
<feature type="transmembrane region" description="Helical" evidence="6">
    <location>
        <begin position="125"/>
        <end position="145"/>
    </location>
</feature>
<dbReference type="PROSITE" id="PS01005">
    <property type="entry name" value="FORMATE_NITRITE_TP_1"/>
    <property type="match status" value="1"/>
</dbReference>
<feature type="transmembrane region" description="Helical" evidence="6">
    <location>
        <begin position="84"/>
        <end position="113"/>
    </location>
</feature>
<organism evidence="7 8">
    <name type="scientific">Candidatus Magnetobacterium bavaricum</name>
    <dbReference type="NCBI Taxonomy" id="29290"/>
    <lineage>
        <taxon>Bacteria</taxon>
        <taxon>Pseudomonadati</taxon>
        <taxon>Nitrospirota</taxon>
        <taxon>Thermodesulfovibrionia</taxon>
        <taxon>Thermodesulfovibrionales</taxon>
        <taxon>Candidatus Magnetobacteriaceae</taxon>
        <taxon>Candidatus Magnetobacterium</taxon>
    </lineage>
</organism>
<dbReference type="PATRIC" id="fig|29290.4.peg.4157"/>
<dbReference type="GO" id="GO:0015499">
    <property type="term" value="F:formate transmembrane transporter activity"/>
    <property type="evidence" value="ECO:0007669"/>
    <property type="project" value="TreeGrafter"/>
</dbReference>
<sequence>MATDKVVGNQPTVVDNLLPKDIALKAENIGVIKANLDWYTLMMLSIMAGAFIALGSAFFTTVITGNGAGGAIKLPGGILRLVGGLVFCLGLILVVIAGAELFTGNVLIIMAAASKKISASRVLRNWGIVYVGNFIGSIITAWLIYNSGQFKLMDGLLSL</sequence>
<evidence type="ECO:0000313" key="7">
    <source>
        <dbReference type="EMBL" id="KJU84661.1"/>
    </source>
</evidence>
<name>A0A0F3GRY2_9BACT</name>
<gene>
    <name evidence="7" type="ORF">MBAV_003146</name>
</gene>
<dbReference type="Pfam" id="PF01226">
    <property type="entry name" value="Form_Nir_trans"/>
    <property type="match status" value="1"/>
</dbReference>
<evidence type="ECO:0000313" key="8">
    <source>
        <dbReference type="Proteomes" id="UP000033423"/>
    </source>
</evidence>
<dbReference type="PANTHER" id="PTHR30520">
    <property type="entry name" value="FORMATE TRANSPORTER-RELATED"/>
    <property type="match status" value="1"/>
</dbReference>
<keyword evidence="4 6" id="KW-0472">Membrane</keyword>
<evidence type="ECO:0000256" key="3">
    <source>
        <dbReference type="ARBA" id="ARBA00022989"/>
    </source>
</evidence>
<dbReference type="EMBL" id="LACI01001342">
    <property type="protein sequence ID" value="KJU84661.1"/>
    <property type="molecule type" value="Genomic_DNA"/>
</dbReference>
<keyword evidence="8" id="KW-1185">Reference proteome</keyword>